<dbReference type="KEGG" id="grl:LPB144_04385"/>
<dbReference type="Pfam" id="PF09917">
    <property type="entry name" value="DUF2147"/>
    <property type="match status" value="1"/>
</dbReference>
<name>A0A1L3J3I9_9FLAO</name>
<dbReference type="EMBL" id="CP018153">
    <property type="protein sequence ID" value="APG59695.1"/>
    <property type="molecule type" value="Genomic_DNA"/>
</dbReference>
<dbReference type="PANTHER" id="PTHR36919:SF3">
    <property type="entry name" value="BLL5882 PROTEIN"/>
    <property type="match status" value="1"/>
</dbReference>
<sequence>MNKGFLYIAIFFCSVWTAQSQDIFGKWKNTNQEGKVNSIIKIYKKGDEVYGKVDRIIKEEDRNRLCTKCDGELKDQPIEGMELMKGLEKSGKEYVGGTIVDPKTGKEYRCKIWLDEENPDVLKVRGYLAFFYKTKTWERAK</sequence>
<dbReference type="OrthoDB" id="9814399at2"/>
<evidence type="ECO:0000313" key="2">
    <source>
        <dbReference type="EMBL" id="APG59695.1"/>
    </source>
</evidence>
<protein>
    <recommendedName>
        <fullName evidence="1">DUF2147 domain-containing protein</fullName>
    </recommendedName>
</protein>
<dbReference type="STRING" id="1913577.LPB144_04385"/>
<gene>
    <name evidence="2" type="ORF">LPB144_04385</name>
</gene>
<accession>A0A1L3J3I9</accession>
<proteinExistence type="predicted"/>
<dbReference type="Gene3D" id="2.40.128.520">
    <property type="match status" value="1"/>
</dbReference>
<dbReference type="AlphaFoldDB" id="A0A1L3J3I9"/>
<dbReference type="RefSeq" id="WP_072552348.1">
    <property type="nucleotide sequence ID" value="NZ_CP018153.1"/>
</dbReference>
<keyword evidence="3" id="KW-1185">Reference proteome</keyword>
<dbReference type="InterPro" id="IPR019223">
    <property type="entry name" value="DUF2147"/>
</dbReference>
<evidence type="ECO:0000259" key="1">
    <source>
        <dbReference type="Pfam" id="PF09917"/>
    </source>
</evidence>
<organism evidence="2 3">
    <name type="scientific">Christiangramia salexigens</name>
    <dbReference type="NCBI Taxonomy" id="1913577"/>
    <lineage>
        <taxon>Bacteria</taxon>
        <taxon>Pseudomonadati</taxon>
        <taxon>Bacteroidota</taxon>
        <taxon>Flavobacteriia</taxon>
        <taxon>Flavobacteriales</taxon>
        <taxon>Flavobacteriaceae</taxon>
        <taxon>Christiangramia</taxon>
    </lineage>
</organism>
<reference evidence="2 3" key="1">
    <citation type="submission" date="2016-11" db="EMBL/GenBank/DDBJ databases">
        <title>Gramella sp. LPB0144 isolated from marine environment.</title>
        <authorList>
            <person name="Kim E."/>
            <person name="Yi H."/>
        </authorList>
    </citation>
    <scope>NUCLEOTIDE SEQUENCE [LARGE SCALE GENOMIC DNA]</scope>
    <source>
        <strain evidence="2 3">LPB0144</strain>
    </source>
</reference>
<dbReference type="PANTHER" id="PTHR36919">
    <property type="entry name" value="BLR1215 PROTEIN"/>
    <property type="match status" value="1"/>
</dbReference>
<dbReference type="Proteomes" id="UP000182510">
    <property type="component" value="Chromosome"/>
</dbReference>
<feature type="domain" description="DUF2147" evidence="1">
    <location>
        <begin position="25"/>
        <end position="139"/>
    </location>
</feature>
<evidence type="ECO:0000313" key="3">
    <source>
        <dbReference type="Proteomes" id="UP000182510"/>
    </source>
</evidence>